<dbReference type="InterPro" id="IPR015797">
    <property type="entry name" value="NUDIX_hydrolase-like_dom_sf"/>
</dbReference>
<dbReference type="AlphaFoldDB" id="A0A952AKZ4"/>
<feature type="domain" description="Nudix hydrolase" evidence="3">
    <location>
        <begin position="6"/>
        <end position="132"/>
    </location>
</feature>
<keyword evidence="1 2" id="KW-0378">Hydrolase</keyword>
<gene>
    <name evidence="4" type="ORF">H3C67_04135</name>
</gene>
<organism evidence="4 5">
    <name type="scientific">Candidatus Dojkabacteria bacterium</name>
    <dbReference type="NCBI Taxonomy" id="2099670"/>
    <lineage>
        <taxon>Bacteria</taxon>
        <taxon>Candidatus Dojkabacteria</taxon>
    </lineage>
</organism>
<dbReference type="Proteomes" id="UP000781173">
    <property type="component" value="Unassembled WGS sequence"/>
</dbReference>
<dbReference type="PANTHER" id="PTHR43736:SF1">
    <property type="entry name" value="DIHYDRONEOPTERIN TRIPHOSPHATE DIPHOSPHATASE"/>
    <property type="match status" value="1"/>
</dbReference>
<dbReference type="PRINTS" id="PR00502">
    <property type="entry name" value="NUDIXFAMILY"/>
</dbReference>
<accession>A0A952AKZ4</accession>
<evidence type="ECO:0000313" key="4">
    <source>
        <dbReference type="EMBL" id="MBW7953952.1"/>
    </source>
</evidence>
<evidence type="ECO:0000256" key="2">
    <source>
        <dbReference type="RuleBase" id="RU003476"/>
    </source>
</evidence>
<dbReference type="InterPro" id="IPR020476">
    <property type="entry name" value="Nudix_hydrolase"/>
</dbReference>
<reference evidence="4" key="1">
    <citation type="journal article" date="2022" name="ISME J.">
        <title>A general approach to explore prokaryotic protein glycosylation reveals the unique surface layer modulation of an anammox bacterium.</title>
        <authorList>
            <person name="Pabst M."/>
            <person name="Grouzdev D.S."/>
            <person name="Lawson C.E."/>
            <person name="Kleikamp H.B.C."/>
            <person name="de Ram C."/>
            <person name="Louwen R."/>
            <person name="Lin Y.M."/>
            <person name="Lucker S."/>
            <person name="van Loosdrecht M.C.M."/>
            <person name="Laureni M."/>
        </authorList>
    </citation>
    <scope>NUCLEOTIDE SEQUENCE</scope>
    <source>
        <strain evidence="4">BROCD043</strain>
    </source>
</reference>
<dbReference type="Gene3D" id="3.90.79.10">
    <property type="entry name" value="Nucleoside Triphosphate Pyrophosphohydrolase"/>
    <property type="match status" value="1"/>
</dbReference>
<dbReference type="EMBL" id="JACFOF010000010">
    <property type="protein sequence ID" value="MBW7953952.1"/>
    <property type="molecule type" value="Genomic_DNA"/>
</dbReference>
<dbReference type="Pfam" id="PF00293">
    <property type="entry name" value="NUDIX"/>
    <property type="match status" value="1"/>
</dbReference>
<dbReference type="InterPro" id="IPR020084">
    <property type="entry name" value="NUDIX_hydrolase_CS"/>
</dbReference>
<evidence type="ECO:0000256" key="1">
    <source>
        <dbReference type="ARBA" id="ARBA00022801"/>
    </source>
</evidence>
<proteinExistence type="inferred from homology"/>
<dbReference type="CDD" id="cd18873">
    <property type="entry name" value="NUDIX_NadM_like"/>
    <property type="match status" value="1"/>
</dbReference>
<comment type="caution">
    <text evidence="4">The sequence shown here is derived from an EMBL/GenBank/DDBJ whole genome shotgun (WGS) entry which is preliminary data.</text>
</comment>
<dbReference type="InterPro" id="IPR000086">
    <property type="entry name" value="NUDIX_hydrolase_dom"/>
</dbReference>
<dbReference type="PANTHER" id="PTHR43736">
    <property type="entry name" value="ADP-RIBOSE PYROPHOSPHATASE"/>
    <property type="match status" value="1"/>
</dbReference>
<dbReference type="SUPFAM" id="SSF55811">
    <property type="entry name" value="Nudix"/>
    <property type="match status" value="1"/>
</dbReference>
<evidence type="ECO:0000313" key="5">
    <source>
        <dbReference type="Proteomes" id="UP000781173"/>
    </source>
</evidence>
<name>A0A952AKZ4_9BACT</name>
<dbReference type="PROSITE" id="PS00893">
    <property type="entry name" value="NUDIX_BOX"/>
    <property type="match status" value="1"/>
</dbReference>
<evidence type="ECO:0000259" key="3">
    <source>
        <dbReference type="PROSITE" id="PS51462"/>
    </source>
</evidence>
<dbReference type="PROSITE" id="PS51462">
    <property type="entry name" value="NUDIX"/>
    <property type="match status" value="1"/>
</dbReference>
<comment type="similarity">
    <text evidence="2">Belongs to the Nudix hydrolase family.</text>
</comment>
<dbReference type="GO" id="GO:0016787">
    <property type="term" value="F:hydrolase activity"/>
    <property type="evidence" value="ECO:0007669"/>
    <property type="project" value="UniProtKB-KW"/>
</dbReference>
<protein>
    <submittedName>
        <fullName evidence="4">NUDIX hydrolase</fullName>
    </submittedName>
</protein>
<sequence length="136" mass="15449">MKKYLDRVLTVDCLVVNSEGKVLFVTRAAEPYKNYLALPGGYMNFDETAEQAVIREVKEETGIILDKVEMFAVYDDPKRDPKQRVSILFIAFADGIPKAADDAHKAEFLEVDKIDPTKLAFDHGQMLEDFIEMQSN</sequence>